<protein>
    <submittedName>
        <fullName evidence="1">Uncharacterized protein</fullName>
    </submittedName>
</protein>
<gene>
    <name evidence="1" type="ORF">BS1321_19760</name>
</gene>
<evidence type="ECO:0000313" key="1">
    <source>
        <dbReference type="EMBL" id="ASS95945.1"/>
    </source>
</evidence>
<reference evidence="1 2" key="1">
    <citation type="submission" date="2016-10" db="EMBL/GenBank/DDBJ databases">
        <title>The whole genome sequencing and assembly of Bacillus simplex DSM 1321 strain.</title>
        <authorList>
            <person name="Park M.-K."/>
            <person name="Lee Y.-J."/>
            <person name="Yi H."/>
            <person name="Bahn Y.-S."/>
            <person name="Kim J.F."/>
            <person name="Lee D.-W."/>
        </authorList>
    </citation>
    <scope>NUCLEOTIDE SEQUENCE [LARGE SCALE GENOMIC DNA]</scope>
    <source>
        <strain evidence="1 2">DSM 1321</strain>
    </source>
</reference>
<dbReference type="Proteomes" id="UP000214618">
    <property type="component" value="Chromosome"/>
</dbReference>
<organism evidence="1 2">
    <name type="scientific">Peribacillus simplex NBRC 15720 = DSM 1321</name>
    <dbReference type="NCBI Taxonomy" id="1349754"/>
    <lineage>
        <taxon>Bacteria</taxon>
        <taxon>Bacillati</taxon>
        <taxon>Bacillota</taxon>
        <taxon>Bacilli</taxon>
        <taxon>Bacillales</taxon>
        <taxon>Bacillaceae</taxon>
        <taxon>Peribacillus</taxon>
    </lineage>
</organism>
<accession>A0A223ELK4</accession>
<evidence type="ECO:0000313" key="2">
    <source>
        <dbReference type="Proteomes" id="UP000214618"/>
    </source>
</evidence>
<sequence length="74" mass="8412">MNEETLFLKGFLKNNSLVQKVRFVDKRGAKIYHSSKMSPNQLTQSKNLQLLRYGFLSKCYNKVGGRCETPAGQA</sequence>
<proteinExistence type="predicted"/>
<dbReference type="AlphaFoldDB" id="A0A223ELK4"/>
<name>A0A223ELK4_9BACI</name>
<dbReference type="EMBL" id="CP017704">
    <property type="protein sequence ID" value="ASS95945.1"/>
    <property type="molecule type" value="Genomic_DNA"/>
</dbReference>